<dbReference type="AlphaFoldDB" id="A0A564YMP0"/>
<evidence type="ECO:0000256" key="1">
    <source>
        <dbReference type="SAM" id="SignalP"/>
    </source>
</evidence>
<evidence type="ECO:0000313" key="3">
    <source>
        <dbReference type="Proteomes" id="UP000321570"/>
    </source>
</evidence>
<protein>
    <submittedName>
        <fullName evidence="2">Uncharacterized protein</fullName>
    </submittedName>
</protein>
<accession>A0A564YMP0</accession>
<feature type="chain" id="PRO_5022065606" evidence="1">
    <location>
        <begin position="25"/>
        <end position="120"/>
    </location>
</feature>
<name>A0A564YMP0_HYMDI</name>
<feature type="signal peptide" evidence="1">
    <location>
        <begin position="1"/>
        <end position="24"/>
    </location>
</feature>
<dbReference type="Proteomes" id="UP000321570">
    <property type="component" value="Unassembled WGS sequence"/>
</dbReference>
<organism evidence="2 3">
    <name type="scientific">Hymenolepis diminuta</name>
    <name type="common">Rat tapeworm</name>
    <dbReference type="NCBI Taxonomy" id="6216"/>
    <lineage>
        <taxon>Eukaryota</taxon>
        <taxon>Metazoa</taxon>
        <taxon>Spiralia</taxon>
        <taxon>Lophotrochozoa</taxon>
        <taxon>Platyhelminthes</taxon>
        <taxon>Cestoda</taxon>
        <taxon>Eucestoda</taxon>
        <taxon>Cyclophyllidea</taxon>
        <taxon>Hymenolepididae</taxon>
        <taxon>Hymenolepis</taxon>
    </lineage>
</organism>
<reference evidence="2 3" key="1">
    <citation type="submission" date="2019-07" db="EMBL/GenBank/DDBJ databases">
        <authorList>
            <person name="Jastrzebski P J."/>
            <person name="Paukszto L."/>
            <person name="Jastrzebski P J."/>
        </authorList>
    </citation>
    <scope>NUCLEOTIDE SEQUENCE [LARGE SCALE GENOMIC DNA]</scope>
    <source>
        <strain evidence="2 3">WMS-il1</strain>
    </source>
</reference>
<evidence type="ECO:0000313" key="2">
    <source>
        <dbReference type="EMBL" id="VUZ48532.1"/>
    </source>
</evidence>
<sequence length="120" mass="14289">MSYYWKYLSVFCVLLITFASVTRADEDDDEKDFHFPVKFNEINKRGIMKMRIGRRGYRYPSEDEEGLLDKRGIMKMRIGKRSYGDSVEDSVDELYAPNEYIPATNLRIRRRSGIRRMRMG</sequence>
<keyword evidence="1" id="KW-0732">Signal</keyword>
<dbReference type="EMBL" id="CABIJS010000299">
    <property type="protein sequence ID" value="VUZ48532.1"/>
    <property type="molecule type" value="Genomic_DNA"/>
</dbReference>
<gene>
    <name evidence="2" type="ORF">WMSIL1_LOCUS7923</name>
</gene>
<proteinExistence type="predicted"/>
<keyword evidence="3" id="KW-1185">Reference proteome</keyword>